<feature type="compositionally biased region" description="Basic and acidic residues" evidence="1">
    <location>
        <begin position="176"/>
        <end position="186"/>
    </location>
</feature>
<dbReference type="Gene3D" id="6.20.50.20">
    <property type="match status" value="1"/>
</dbReference>
<gene>
    <name evidence="2" type="primary">SMKI04G6730</name>
    <name evidence="2" type="ORF">SMKI_04G6730</name>
</gene>
<evidence type="ECO:0000313" key="3">
    <source>
        <dbReference type="Proteomes" id="UP001161438"/>
    </source>
</evidence>
<protein>
    <submittedName>
        <fullName evidence="2">Uncharacterized protein</fullName>
    </submittedName>
</protein>
<dbReference type="PANTHER" id="PTHR14742:SF3">
    <property type="entry name" value="RIBONUCLEASE MRP PROTEIN SUBUNIT SNM1"/>
    <property type="match status" value="1"/>
</dbReference>
<dbReference type="Pfam" id="PF04032">
    <property type="entry name" value="Rpr2"/>
    <property type="match status" value="1"/>
</dbReference>
<dbReference type="Proteomes" id="UP001161438">
    <property type="component" value="Chromosome 4"/>
</dbReference>
<dbReference type="GO" id="GO:0008033">
    <property type="term" value="P:tRNA processing"/>
    <property type="evidence" value="ECO:0007669"/>
    <property type="project" value="TreeGrafter"/>
</dbReference>
<dbReference type="AlphaFoldDB" id="A0AA35NG30"/>
<feature type="region of interest" description="Disordered" evidence="1">
    <location>
        <begin position="150"/>
        <end position="198"/>
    </location>
</feature>
<dbReference type="InterPro" id="IPR007175">
    <property type="entry name" value="Rpr2/Snm1/Rpp21"/>
</dbReference>
<evidence type="ECO:0000313" key="2">
    <source>
        <dbReference type="EMBL" id="CAI4038329.1"/>
    </source>
</evidence>
<reference evidence="2" key="1">
    <citation type="submission" date="2022-10" db="EMBL/GenBank/DDBJ databases">
        <authorList>
            <person name="Byrne P K."/>
        </authorList>
    </citation>
    <scope>NUCLEOTIDE SEQUENCE</scope>
    <source>
        <strain evidence="2">IFO1815</strain>
    </source>
</reference>
<accession>A0AA35NG30</accession>
<name>A0AA35NG30_SACMI</name>
<proteinExistence type="predicted"/>
<organism evidence="2 3">
    <name type="scientific">Saccharomyces mikatae IFO 1815</name>
    <dbReference type="NCBI Taxonomy" id="226126"/>
    <lineage>
        <taxon>Eukaryota</taxon>
        <taxon>Fungi</taxon>
        <taxon>Dikarya</taxon>
        <taxon>Ascomycota</taxon>
        <taxon>Saccharomycotina</taxon>
        <taxon>Saccharomycetes</taxon>
        <taxon>Saccharomycetales</taxon>
        <taxon>Saccharomycetaceae</taxon>
        <taxon>Saccharomyces</taxon>
    </lineage>
</organism>
<dbReference type="GO" id="GO:0005655">
    <property type="term" value="C:nucleolar ribonuclease P complex"/>
    <property type="evidence" value="ECO:0007669"/>
    <property type="project" value="TreeGrafter"/>
</dbReference>
<feature type="compositionally biased region" description="Low complexity" evidence="1">
    <location>
        <begin position="188"/>
        <end position="198"/>
    </location>
</feature>
<evidence type="ECO:0000256" key="1">
    <source>
        <dbReference type="SAM" id="MobiDB-lite"/>
    </source>
</evidence>
<sequence length="198" mass="22686">MNKDQIEKYQERSLRKKYNMLHMLPTLSSKALSGLYYKNFHNSVKRYQITLPEQLRNGKFCSYCGSTYVPNFNATLQITIRAEQDALSKPGNKNMEAPKKCVTVDCLNCGKSTLFEWEPSMIDLAIEQDTTITTNSTTNRKVAPAVEMPRKGKVNSGKDRSKKRKLNSLTNLLSKRNQEKKMEKKKSSLLSLESFMKS</sequence>
<dbReference type="GeneID" id="80917540"/>
<dbReference type="EMBL" id="OX365760">
    <property type="protein sequence ID" value="CAI4038329.1"/>
    <property type="molecule type" value="Genomic_DNA"/>
</dbReference>
<keyword evidence="3" id="KW-1185">Reference proteome</keyword>
<dbReference type="RefSeq" id="XP_056081444.1">
    <property type="nucleotide sequence ID" value="XM_056221677.1"/>
</dbReference>
<dbReference type="PANTHER" id="PTHR14742">
    <property type="entry name" value="RIBONUCLEASE P SUBUNIT P21"/>
    <property type="match status" value="1"/>
</dbReference>